<dbReference type="CDD" id="cd18595">
    <property type="entry name" value="ABC_6TM_MRP1_2_3_6_D1_like"/>
    <property type="match status" value="1"/>
</dbReference>
<sequence length="1449" mass="161571">MAPFCTSPLWDWNYTWYSVYPRLTPCFETTVLAYTPAILLMPFGLLQWLVERWKEQSLYRQPLSWTPLSLSRFIASLLLTFTYALSLIYKLTLGESSGSSVTADLVNSVTFAIAMQVQEKDRKNGIGSSMLLFCFWSATAVCKLPECLRHMTEVFTSGTDLSNFYKLEFAVWAASYPVVLFQLLLSCWTDARQDAKRPYLTAPPVSFLLFGWLNDLVLKRSQRSLQLEDLYSVPQDMMTRHSHSKWNRIWTKELNSAGYILGVGSCGVSGRLPSISRSLWKVYWKPVVISCILATLRAALRTIPALLLHMLIGYMSGSDPTWKGILYAIGIVSANLGSRLLAVHIERTLTFTGLNVKTVMVAAIYRKMLRLSSESQREYTIGELVNLISVDADRILKLSISFGYVATGVSLIPVAVILLWQFLGGACLAGVAAMLVIIPLTALVVTTGNKYQRDQMRLKDKRLNYVAEILSSMKVLKLFAWENIFMNKCTSLRLAEMVLLKKYSYMTAINFFLFGCSSSMVALASFVTFVLISDNHILDPSTAFVSMALFECMQYPMSWIPDFISNLVQTGVSFMRIRKFLLSSEVKECSAGRQLKKGDAVSVKNVTLFWLSHRTPALSNINVNVKTGQLIAVVGPVGSGKSSLLSAVLGNLKLFSGSVDRVESVAYAPQCPWIQNKSLRENVLFGSLYDAELYNMVLKACCLERDIEVLPGGDMTEIGEKGINLSGGQKQRVSLARVAYKRKELYLFDDPLSAVDAHVGASIFNNLIGPRGMLKGTTRIFVTNNFSVLTEVDYIIVMQNGSVVETGTFQDLKQEGSLLSNLLRNVSKRVQKFTANDDTAVKTSYVPDIEQGPRKSNLVEEETVEEGSVSLQVYGTYIRHAGLLSLLVIMCYAAYTAIGVFEGIWLSEWVNDSLVSVQIQDLSLRIYRMWVYVILVVFKAVVNFFAISTLWKVALSSATRLHQLMLCGVMKTSLSFLDVTPSGRILNRFGKDVDQLDVQLPTIAHFFLNFFFLFASSVILVCIHIPIYLLIVIPVLACLLVLRQKYAVQFRQVKRLETVTRSPVNNHFSETLTGLSTIRSFGVQGAFLRDNDDKIDTMLTCTVNGFNFEYWAEVWMEMAIEILLFFMLLLLVTSRDTISAGRAGLLVSYTNNALTMFTTFIFYSNELEATLLSAERLDEYARLTPEEPWTSMLKPDPHWPGSGAVSFKSYSTRYRDGLSLALRDVNVDISPGEKMGIVGRTGAGKSTITLSLFRIIEAATGKIVVDGVDIAALRLHDLRSRITILPQEPVLFQGTLRFNLDPAGQHDTAELWWALDRSHLGDFFRTTYGLDFEVTEGGLNLSVGQRQLVCLARAVLRKTKILVLDEATASVDMNTDLLVQQTLKDVMSGCTVLTIAHRLQTVLSSDRVIVIDQGRVVEVGSPAELLADKTSSFYAMALEAGAVFDGVKA</sequence>
<dbReference type="GO" id="GO:0016887">
    <property type="term" value="F:ATP hydrolysis activity"/>
    <property type="evidence" value="ECO:0007669"/>
    <property type="project" value="InterPro"/>
</dbReference>
<feature type="transmembrane region" description="Helical" evidence="10">
    <location>
        <begin position="926"/>
        <end position="951"/>
    </location>
</feature>
<evidence type="ECO:0000256" key="5">
    <source>
        <dbReference type="ARBA" id="ARBA00022737"/>
    </source>
</evidence>
<feature type="transmembrane region" description="Helical" evidence="10">
    <location>
        <begin position="1144"/>
        <end position="1163"/>
    </location>
</feature>
<feature type="transmembrane region" description="Helical" evidence="10">
    <location>
        <begin position="1010"/>
        <end position="1042"/>
    </location>
</feature>
<feature type="transmembrane region" description="Helical" evidence="10">
    <location>
        <begin position="428"/>
        <end position="445"/>
    </location>
</feature>
<dbReference type="InterPro" id="IPR036640">
    <property type="entry name" value="ABC1_TM_sf"/>
</dbReference>
<keyword evidence="4 10" id="KW-0812">Transmembrane</keyword>
<keyword evidence="7" id="KW-0067">ATP-binding</keyword>
<dbReference type="GO" id="GO:0016020">
    <property type="term" value="C:membrane"/>
    <property type="evidence" value="ECO:0007669"/>
    <property type="project" value="InterPro"/>
</dbReference>
<evidence type="ECO:0000256" key="7">
    <source>
        <dbReference type="ARBA" id="ARBA00022840"/>
    </source>
</evidence>
<dbReference type="SMART" id="SM00382">
    <property type="entry name" value="AAA"/>
    <property type="match status" value="2"/>
</dbReference>
<evidence type="ECO:0000259" key="12">
    <source>
        <dbReference type="PROSITE" id="PS50929"/>
    </source>
</evidence>
<comment type="similarity">
    <text evidence="2">Belongs to the ABC transporter superfamily. ABCC family. Conjugate transporter (TC 3.A.1.208) subfamily.</text>
</comment>
<dbReference type="InterPro" id="IPR027417">
    <property type="entry name" value="P-loop_NTPase"/>
</dbReference>
<protein>
    <submittedName>
        <fullName evidence="13">Putative abc transporter c family member</fullName>
    </submittedName>
</protein>
<dbReference type="FunFam" id="1.20.1560.10:FF:000080">
    <property type="entry name" value="ABC transporter C family member 1"/>
    <property type="match status" value="1"/>
</dbReference>
<feature type="domain" description="ABC transporter" evidence="11">
    <location>
        <begin position="601"/>
        <end position="825"/>
    </location>
</feature>
<dbReference type="PROSITE" id="PS00211">
    <property type="entry name" value="ABC_TRANSPORTER_1"/>
    <property type="match status" value="2"/>
</dbReference>
<feature type="domain" description="ABC transmembrane type-1" evidence="12">
    <location>
        <begin position="288"/>
        <end position="569"/>
    </location>
</feature>
<evidence type="ECO:0000259" key="11">
    <source>
        <dbReference type="PROSITE" id="PS50893"/>
    </source>
</evidence>
<feature type="transmembrane region" description="Helical" evidence="10">
    <location>
        <begin position="1114"/>
        <end position="1132"/>
    </location>
</feature>
<dbReference type="InterPro" id="IPR003593">
    <property type="entry name" value="AAA+_ATPase"/>
</dbReference>
<evidence type="ECO:0000256" key="3">
    <source>
        <dbReference type="ARBA" id="ARBA00022448"/>
    </source>
</evidence>
<dbReference type="FunFam" id="3.40.50.300:FF:001792">
    <property type="entry name" value="Putative abc transporter"/>
    <property type="match status" value="1"/>
</dbReference>
<dbReference type="EMBL" id="GEGO01004282">
    <property type="protein sequence ID" value="JAR91122.1"/>
    <property type="molecule type" value="Transcribed_RNA"/>
</dbReference>
<dbReference type="InterPro" id="IPR017871">
    <property type="entry name" value="ABC_transporter-like_CS"/>
</dbReference>
<dbReference type="GO" id="GO:0140359">
    <property type="term" value="F:ABC-type transporter activity"/>
    <property type="evidence" value="ECO:0007669"/>
    <property type="project" value="InterPro"/>
</dbReference>
<keyword evidence="8 10" id="KW-1133">Transmembrane helix</keyword>
<dbReference type="PROSITE" id="PS50929">
    <property type="entry name" value="ABC_TM1F"/>
    <property type="match status" value="2"/>
</dbReference>
<evidence type="ECO:0000256" key="4">
    <source>
        <dbReference type="ARBA" id="ARBA00022692"/>
    </source>
</evidence>
<feature type="transmembrane region" description="Helical" evidence="10">
    <location>
        <begin position="883"/>
        <end position="906"/>
    </location>
</feature>
<evidence type="ECO:0000256" key="1">
    <source>
        <dbReference type="ARBA" id="ARBA00004127"/>
    </source>
</evidence>
<dbReference type="InterPro" id="IPR003439">
    <property type="entry name" value="ABC_transporter-like_ATP-bd"/>
</dbReference>
<comment type="subcellular location">
    <subcellularLocation>
        <location evidence="1">Endomembrane system</location>
        <topology evidence="1">Multi-pass membrane protein</topology>
    </subcellularLocation>
</comment>
<dbReference type="FunFam" id="3.40.50.300:FF:000074">
    <property type="entry name" value="Multidrug resistance-associated protein 5 isoform 1"/>
    <property type="match status" value="1"/>
</dbReference>
<evidence type="ECO:0000256" key="8">
    <source>
        <dbReference type="ARBA" id="ARBA00022989"/>
    </source>
</evidence>
<keyword evidence="5" id="KW-0677">Repeat</keyword>
<dbReference type="Gene3D" id="3.40.50.300">
    <property type="entry name" value="P-loop containing nucleotide triphosphate hydrolases"/>
    <property type="match status" value="2"/>
</dbReference>
<feature type="transmembrane region" description="Helical" evidence="10">
    <location>
        <begin position="169"/>
        <end position="188"/>
    </location>
</feature>
<feature type="domain" description="ABC transporter" evidence="11">
    <location>
        <begin position="1205"/>
        <end position="1438"/>
    </location>
</feature>
<feature type="transmembrane region" description="Helical" evidence="10">
    <location>
        <begin position="324"/>
        <end position="342"/>
    </location>
</feature>
<dbReference type="InterPro" id="IPR011527">
    <property type="entry name" value="ABC1_TM_dom"/>
</dbReference>
<evidence type="ECO:0000313" key="13">
    <source>
        <dbReference type="EMBL" id="JAR91122.1"/>
    </source>
</evidence>
<dbReference type="GO" id="GO:0005524">
    <property type="term" value="F:ATP binding"/>
    <property type="evidence" value="ECO:0007669"/>
    <property type="project" value="UniProtKB-KW"/>
</dbReference>
<evidence type="ECO:0000256" key="10">
    <source>
        <dbReference type="SAM" id="Phobius"/>
    </source>
</evidence>
<feature type="transmembrane region" description="Helical" evidence="10">
    <location>
        <begin position="287"/>
        <end position="312"/>
    </location>
</feature>
<proteinExistence type="inferred from homology"/>
<dbReference type="Pfam" id="PF00664">
    <property type="entry name" value="ABC_membrane"/>
    <property type="match status" value="2"/>
</dbReference>
<dbReference type="SUPFAM" id="SSF90123">
    <property type="entry name" value="ABC transporter transmembrane region"/>
    <property type="match status" value="2"/>
</dbReference>
<dbReference type="GO" id="GO:0012505">
    <property type="term" value="C:endomembrane system"/>
    <property type="evidence" value="ECO:0007669"/>
    <property type="project" value="UniProtKB-SubCell"/>
</dbReference>
<evidence type="ECO:0000256" key="2">
    <source>
        <dbReference type="ARBA" id="ARBA00009726"/>
    </source>
</evidence>
<dbReference type="PANTHER" id="PTHR24223:SF415">
    <property type="entry name" value="FI20190P1"/>
    <property type="match status" value="1"/>
</dbReference>
<dbReference type="PANTHER" id="PTHR24223">
    <property type="entry name" value="ATP-BINDING CASSETTE SUB-FAMILY C"/>
    <property type="match status" value="1"/>
</dbReference>
<keyword evidence="6" id="KW-0547">Nucleotide-binding</keyword>
<keyword evidence="9 10" id="KW-0472">Membrane</keyword>
<feature type="transmembrane region" description="Helical" evidence="10">
    <location>
        <begin position="402"/>
        <end position="422"/>
    </location>
</feature>
<keyword evidence="3" id="KW-0813">Transport</keyword>
<dbReference type="CDD" id="cd03244">
    <property type="entry name" value="ABCC_MRP_domain2"/>
    <property type="match status" value="1"/>
</dbReference>
<feature type="domain" description="ABC transmembrane type-1" evidence="12">
    <location>
        <begin position="886"/>
        <end position="1169"/>
    </location>
</feature>
<feature type="transmembrane region" description="Helical" evidence="10">
    <location>
        <begin position="70"/>
        <end position="89"/>
    </location>
</feature>
<evidence type="ECO:0000256" key="6">
    <source>
        <dbReference type="ARBA" id="ARBA00022741"/>
    </source>
</evidence>
<reference evidence="13" key="1">
    <citation type="journal article" date="2018" name="PLoS Negl. Trop. Dis.">
        <title>Sialome diversity of ticks revealed by RNAseq of single tick salivary glands.</title>
        <authorList>
            <person name="Perner J."/>
            <person name="Kropackova S."/>
            <person name="Kopacek P."/>
            <person name="Ribeiro J.M."/>
        </authorList>
    </citation>
    <scope>NUCLEOTIDE SEQUENCE</scope>
    <source>
        <strain evidence="13">Siblings of single egg batch collected in Ceske Budejovice</strain>
        <tissue evidence="13">Salivary glands</tissue>
    </source>
</reference>
<dbReference type="Pfam" id="PF00005">
    <property type="entry name" value="ABC_tran"/>
    <property type="match status" value="2"/>
</dbReference>
<dbReference type="CDD" id="cd03250">
    <property type="entry name" value="ABCC_MRP_domain1"/>
    <property type="match status" value="1"/>
</dbReference>
<evidence type="ECO:0000256" key="9">
    <source>
        <dbReference type="ARBA" id="ARBA00023136"/>
    </source>
</evidence>
<dbReference type="Gene3D" id="1.20.1560.10">
    <property type="entry name" value="ABC transporter type 1, transmembrane domain"/>
    <property type="match status" value="2"/>
</dbReference>
<dbReference type="SUPFAM" id="SSF52540">
    <property type="entry name" value="P-loop containing nucleoside triphosphate hydrolases"/>
    <property type="match status" value="2"/>
</dbReference>
<name>A0A147BKX2_IXORI</name>
<organism evidence="13">
    <name type="scientific">Ixodes ricinus</name>
    <name type="common">Common tick</name>
    <name type="synonym">Acarus ricinus</name>
    <dbReference type="NCBI Taxonomy" id="34613"/>
    <lineage>
        <taxon>Eukaryota</taxon>
        <taxon>Metazoa</taxon>
        <taxon>Ecdysozoa</taxon>
        <taxon>Arthropoda</taxon>
        <taxon>Chelicerata</taxon>
        <taxon>Arachnida</taxon>
        <taxon>Acari</taxon>
        <taxon>Parasitiformes</taxon>
        <taxon>Ixodida</taxon>
        <taxon>Ixodoidea</taxon>
        <taxon>Ixodidae</taxon>
        <taxon>Ixodinae</taxon>
        <taxon>Ixodes</taxon>
    </lineage>
</organism>
<feature type="transmembrane region" description="Helical" evidence="10">
    <location>
        <begin position="31"/>
        <end position="50"/>
    </location>
</feature>
<dbReference type="FunFam" id="1.20.1560.10:FF:000063">
    <property type="entry name" value="Multidrug resistance protein ABC transporter"/>
    <property type="match status" value="1"/>
</dbReference>
<dbReference type="InterPro" id="IPR050173">
    <property type="entry name" value="ABC_transporter_C-like"/>
</dbReference>
<accession>A0A147BKX2</accession>
<dbReference type="PROSITE" id="PS50893">
    <property type="entry name" value="ABC_TRANSPORTER_2"/>
    <property type="match status" value="2"/>
</dbReference>
<feature type="transmembrane region" description="Helical" evidence="10">
    <location>
        <begin position="505"/>
        <end position="532"/>
    </location>
</feature>